<proteinExistence type="predicted"/>
<dbReference type="GO" id="GO:0016779">
    <property type="term" value="F:nucleotidyltransferase activity"/>
    <property type="evidence" value="ECO:0007669"/>
    <property type="project" value="UniProtKB-KW"/>
</dbReference>
<comment type="caution">
    <text evidence="4">The sequence shown here is derived from an EMBL/GenBank/DDBJ whole genome shotgun (WGS) entry which is preliminary data.</text>
</comment>
<dbReference type="AlphaFoldDB" id="A0A369W3S1"/>
<protein>
    <submittedName>
        <fullName evidence="4">Molybdenum cofactor guanylyltransferase MobA</fullName>
    </submittedName>
</protein>
<name>A0A369W3S1_9HYPH</name>
<organism evidence="4 5">
    <name type="scientific">Pelagibacterium lacus</name>
    <dbReference type="NCBI Taxonomy" id="2282655"/>
    <lineage>
        <taxon>Bacteria</taxon>
        <taxon>Pseudomonadati</taxon>
        <taxon>Pseudomonadota</taxon>
        <taxon>Alphaproteobacteria</taxon>
        <taxon>Hyphomicrobiales</taxon>
        <taxon>Devosiaceae</taxon>
        <taxon>Pelagibacterium</taxon>
    </lineage>
</organism>
<dbReference type="Gene3D" id="3.90.550.10">
    <property type="entry name" value="Spore Coat Polysaccharide Biosynthesis Protein SpsA, Chain A"/>
    <property type="match status" value="1"/>
</dbReference>
<sequence length="205" mass="21686">MNAPRPIGLILAGGAGRRLGRVRKDQLRLGNIALLDRVRAILEPGCAAVIVSTGADALFAADLPNLPDDPAAVQGPAAGLLAGARWCTVQFPGAPMVSVPVDSPFFPADFPIRAAALLADGIGCVTGAYEGRDYPTSALWNPAALRQALEALPHAPRGPRVRDIQQALGVRHLDYANLTPLNPFAGINTLPELLSRARELDRRRN</sequence>
<dbReference type="InterPro" id="IPR029044">
    <property type="entry name" value="Nucleotide-diphossugar_trans"/>
</dbReference>
<gene>
    <name evidence="4" type="ORF">DVH29_06955</name>
</gene>
<evidence type="ECO:0000256" key="1">
    <source>
        <dbReference type="ARBA" id="ARBA00022679"/>
    </source>
</evidence>
<evidence type="ECO:0000313" key="4">
    <source>
        <dbReference type="EMBL" id="RDE09198.1"/>
    </source>
</evidence>
<dbReference type="PANTHER" id="PTHR19136">
    <property type="entry name" value="MOLYBDENUM COFACTOR GUANYLYLTRANSFERASE"/>
    <property type="match status" value="1"/>
</dbReference>
<dbReference type="EMBL" id="QQNH01000007">
    <property type="protein sequence ID" value="RDE09198.1"/>
    <property type="molecule type" value="Genomic_DNA"/>
</dbReference>
<keyword evidence="1 4" id="KW-0808">Transferase</keyword>
<feature type="domain" description="MobA-like NTP transferase" evidence="3">
    <location>
        <begin position="8"/>
        <end position="160"/>
    </location>
</feature>
<keyword evidence="2" id="KW-0460">Magnesium</keyword>
<evidence type="ECO:0000259" key="3">
    <source>
        <dbReference type="Pfam" id="PF12804"/>
    </source>
</evidence>
<evidence type="ECO:0000313" key="5">
    <source>
        <dbReference type="Proteomes" id="UP000253759"/>
    </source>
</evidence>
<dbReference type="PANTHER" id="PTHR19136:SF81">
    <property type="entry name" value="MOLYBDENUM COFACTOR GUANYLYLTRANSFERASE"/>
    <property type="match status" value="1"/>
</dbReference>
<reference evidence="5" key="1">
    <citation type="submission" date="2018-07" db="EMBL/GenBank/DDBJ databases">
        <authorList>
            <person name="Liu B.-T."/>
            <person name="Du Z."/>
        </authorList>
    </citation>
    <scope>NUCLEOTIDE SEQUENCE [LARGE SCALE GENOMIC DNA]</scope>
    <source>
        <strain evidence="5">XYN52</strain>
    </source>
</reference>
<keyword evidence="5" id="KW-1185">Reference proteome</keyword>
<keyword evidence="4" id="KW-0548">Nucleotidyltransferase</keyword>
<dbReference type="SUPFAM" id="SSF53448">
    <property type="entry name" value="Nucleotide-diphospho-sugar transferases"/>
    <property type="match status" value="1"/>
</dbReference>
<dbReference type="OrthoDB" id="9788394at2"/>
<dbReference type="RefSeq" id="WP_114645451.1">
    <property type="nucleotide sequence ID" value="NZ_QQNH01000007.1"/>
</dbReference>
<accession>A0A369W3S1</accession>
<evidence type="ECO:0000256" key="2">
    <source>
        <dbReference type="ARBA" id="ARBA00022842"/>
    </source>
</evidence>
<dbReference type="Pfam" id="PF12804">
    <property type="entry name" value="NTP_transf_3"/>
    <property type="match status" value="1"/>
</dbReference>
<dbReference type="InterPro" id="IPR025877">
    <property type="entry name" value="MobA-like_NTP_Trfase"/>
</dbReference>
<dbReference type="Proteomes" id="UP000253759">
    <property type="component" value="Unassembled WGS sequence"/>
</dbReference>